<name>A0ABT7TPT9_9MICO</name>
<comment type="caution">
    <text evidence="2">The sequence shown here is derived from an EMBL/GenBank/DDBJ whole genome shotgun (WGS) entry which is preliminary data.</text>
</comment>
<evidence type="ECO:0000313" key="3">
    <source>
        <dbReference type="Proteomes" id="UP001236404"/>
    </source>
</evidence>
<dbReference type="EMBL" id="JAUCMN010000002">
    <property type="protein sequence ID" value="MDM7890849.1"/>
    <property type="molecule type" value="Genomic_DNA"/>
</dbReference>
<protein>
    <submittedName>
        <fullName evidence="2">Uncharacterized protein</fullName>
    </submittedName>
</protein>
<evidence type="ECO:0000256" key="1">
    <source>
        <dbReference type="SAM" id="MobiDB-lite"/>
    </source>
</evidence>
<accession>A0ABT7TPT9</accession>
<organism evidence="2 3">
    <name type="scientific">Curtobacterium caseinilyticum</name>
    <dbReference type="NCBI Taxonomy" id="3055137"/>
    <lineage>
        <taxon>Bacteria</taxon>
        <taxon>Bacillati</taxon>
        <taxon>Actinomycetota</taxon>
        <taxon>Actinomycetes</taxon>
        <taxon>Micrococcales</taxon>
        <taxon>Microbacteriaceae</taxon>
        <taxon>Curtobacterium</taxon>
    </lineage>
</organism>
<dbReference type="Proteomes" id="UP001236404">
    <property type="component" value="Unassembled WGS sequence"/>
</dbReference>
<dbReference type="RefSeq" id="WP_289472364.1">
    <property type="nucleotide sequence ID" value="NZ_JAUCMN010000002.1"/>
</dbReference>
<gene>
    <name evidence="2" type="ORF">QUG93_04040</name>
</gene>
<evidence type="ECO:0000313" key="2">
    <source>
        <dbReference type="EMBL" id="MDM7890849.1"/>
    </source>
</evidence>
<reference evidence="2 3" key="1">
    <citation type="submission" date="2023-06" db="EMBL/GenBank/DDBJ databases">
        <authorList>
            <person name="Feng G."/>
            <person name="Li J."/>
            <person name="Zhu H."/>
        </authorList>
    </citation>
    <scope>NUCLEOTIDE SEQUENCE [LARGE SCALE GENOMIC DNA]</scope>
    <source>
        <strain evidence="2 3">RHCKG28</strain>
    </source>
</reference>
<keyword evidence="3" id="KW-1185">Reference proteome</keyword>
<feature type="region of interest" description="Disordered" evidence="1">
    <location>
        <begin position="1"/>
        <end position="52"/>
    </location>
</feature>
<proteinExistence type="predicted"/>
<sequence length="52" mass="5604">MTDTTAARRPPRTTPAHGLAQVRIRTLGTRPVGPLRVRTATPSPSRPAFPES</sequence>